<dbReference type="FunFam" id="1.25.40.10:FF:000363">
    <property type="entry name" value="Pentatricopeptide repeat-containing protein"/>
    <property type="match status" value="1"/>
</dbReference>
<feature type="region of interest" description="Disordered" evidence="3">
    <location>
        <begin position="288"/>
        <end position="307"/>
    </location>
</feature>
<dbReference type="Proteomes" id="UP001054252">
    <property type="component" value="Unassembled WGS sequence"/>
</dbReference>
<evidence type="ECO:0000256" key="1">
    <source>
        <dbReference type="ARBA" id="ARBA00022737"/>
    </source>
</evidence>
<feature type="repeat" description="PPR" evidence="2">
    <location>
        <begin position="528"/>
        <end position="562"/>
    </location>
</feature>
<evidence type="ECO:0000256" key="3">
    <source>
        <dbReference type="SAM" id="MobiDB-lite"/>
    </source>
</evidence>
<feature type="region of interest" description="Disordered" evidence="3">
    <location>
        <begin position="130"/>
        <end position="157"/>
    </location>
</feature>
<feature type="repeat" description="PPR" evidence="2">
    <location>
        <begin position="701"/>
        <end position="735"/>
    </location>
</feature>
<sequence length="921" mass="104380">MLVITANAGTSVFNFDRNGICAFYCTHKPFTRVSGFLISGAPNLAVRLNKKNEKKGLWMVGTSVLIYGTCNALSKRESDDRLVSGGGGGGGGGGSGVGILEEELEFQPAFDDYLKAMESIKSVEEKKHTLKWSRHKLKNESKGREASKGDKNMELKSRELLDEERRCKMEKCNEPNRKGAGANSREGRLNYSYKEKDVAESKDRLNVKHGSFNAKERWKPGGKRKGGRLSVNQTGTIESNIDDFNLIESTKVTNARESFEVLNGVSDESTYGVFEQGIEDPSEVFGKNEKASEGKKGLGDKHSHPVNGSFQLEKVGDGLMLQQGGKLARSRKTLLEGVNNSLDVERAAFKNFEESDDVVDKPRVSRKEMEERIQKLAKRLNAADVDMPEWSFSKMMRSARIRFSDHSILRVIQILGKLGNWRRVLQVIEWLQLRERFKSYRLRYIYTTALHVLGKARRPVEALNIFHTMQQQMSSYPDMVAYHSIAVTLGQAGHLKELFGVIDTMQSPPKKNFKSEVVGNWDPQLEPDIVVYNAVLNACAQRKQWEGAFWVLQHMKQRGQWPSTTTYGLIMEVMFACGKYNLVHEFFRKIQKSSVPNALAYRVLVNTLWKESKIDEAILAIQDMERRGIVGSAAIYYDLARCLCSAGRCQEALIQVEKICKVANKPLVVTYTGLIQACLDSGNIQNATYILNQMKDFCSPNLVTCNIMLKAYVEHGLFYEAKELFEKMSEDGNHINRRSDYKHRVLPDIYTFNVMLGACAQEKRWDDFVYIYGRMLNHGFHFNAKHHLQILLNATRAGKGELLETTWEHLTQANRIPPPALIKERFCMKLEKADYVSALSCIISLPLKELQVFSKSEWLNLFKSNSQRIGEDTILQLIEEANLIIARCDSPNPSLQNLLMSCEEFLTIQATVPRTILQCTR</sequence>
<evidence type="ECO:0008006" key="6">
    <source>
        <dbReference type="Google" id="ProtNLM"/>
    </source>
</evidence>
<proteinExistence type="predicted"/>
<dbReference type="Pfam" id="PF13812">
    <property type="entry name" value="PPR_3"/>
    <property type="match status" value="1"/>
</dbReference>
<dbReference type="GO" id="GO:0009658">
    <property type="term" value="P:chloroplast organization"/>
    <property type="evidence" value="ECO:0007669"/>
    <property type="project" value="InterPro"/>
</dbReference>
<dbReference type="InterPro" id="IPR044645">
    <property type="entry name" value="DG1/EMB2279-like"/>
</dbReference>
<gene>
    <name evidence="4" type="ORF">SLEP1_g16137</name>
</gene>
<keyword evidence="1" id="KW-0677">Repeat</keyword>
<dbReference type="Pfam" id="PF13041">
    <property type="entry name" value="PPR_2"/>
    <property type="match status" value="1"/>
</dbReference>
<dbReference type="Gene3D" id="1.25.40.10">
    <property type="entry name" value="Tetratricopeptide repeat domain"/>
    <property type="match status" value="3"/>
</dbReference>
<dbReference type="NCBIfam" id="TIGR00756">
    <property type="entry name" value="PPR"/>
    <property type="match status" value="4"/>
</dbReference>
<reference evidence="4 5" key="1">
    <citation type="journal article" date="2021" name="Commun. Biol.">
        <title>The genome of Shorea leprosula (Dipterocarpaceae) highlights the ecological relevance of drought in aseasonal tropical rainforests.</title>
        <authorList>
            <person name="Ng K.K.S."/>
            <person name="Kobayashi M.J."/>
            <person name="Fawcett J.A."/>
            <person name="Hatakeyama M."/>
            <person name="Paape T."/>
            <person name="Ng C.H."/>
            <person name="Ang C.C."/>
            <person name="Tnah L.H."/>
            <person name="Lee C.T."/>
            <person name="Nishiyama T."/>
            <person name="Sese J."/>
            <person name="O'Brien M.J."/>
            <person name="Copetti D."/>
            <person name="Mohd Noor M.I."/>
            <person name="Ong R.C."/>
            <person name="Putra M."/>
            <person name="Sireger I.Z."/>
            <person name="Indrioko S."/>
            <person name="Kosugi Y."/>
            <person name="Izuno A."/>
            <person name="Isagi Y."/>
            <person name="Lee S.L."/>
            <person name="Shimizu K.K."/>
        </authorList>
    </citation>
    <scope>NUCLEOTIDE SEQUENCE [LARGE SCALE GENOMIC DNA]</scope>
    <source>
        <strain evidence="4">214</strain>
    </source>
</reference>
<feature type="compositionally biased region" description="Basic and acidic residues" evidence="3">
    <location>
        <begin position="288"/>
        <end position="303"/>
    </location>
</feature>
<dbReference type="PANTHER" id="PTHR46935:SF1">
    <property type="entry name" value="OS01G0674700 PROTEIN"/>
    <property type="match status" value="1"/>
</dbReference>
<dbReference type="PANTHER" id="PTHR46935">
    <property type="entry name" value="OS01G0674700 PROTEIN"/>
    <property type="match status" value="1"/>
</dbReference>
<comment type="caution">
    <text evidence="4">The sequence shown here is derived from an EMBL/GenBank/DDBJ whole genome shotgun (WGS) entry which is preliminary data.</text>
</comment>
<dbReference type="SUPFAM" id="SSF48452">
    <property type="entry name" value="TPR-like"/>
    <property type="match status" value="1"/>
</dbReference>
<dbReference type="EMBL" id="BPVZ01000021">
    <property type="protein sequence ID" value="GKV03902.1"/>
    <property type="molecule type" value="Genomic_DNA"/>
</dbReference>
<dbReference type="GO" id="GO:0009507">
    <property type="term" value="C:chloroplast"/>
    <property type="evidence" value="ECO:0007669"/>
    <property type="project" value="TreeGrafter"/>
</dbReference>
<protein>
    <recommendedName>
        <fullName evidence="6">Pentatricopeptide repeat-containing protein</fullName>
    </recommendedName>
</protein>
<feature type="repeat" description="PPR" evidence="2">
    <location>
        <begin position="748"/>
        <end position="782"/>
    </location>
</feature>
<keyword evidence="5" id="KW-1185">Reference proteome</keyword>
<accession>A0AAV5IPU2</accession>
<evidence type="ECO:0000313" key="4">
    <source>
        <dbReference type="EMBL" id="GKV03902.1"/>
    </source>
</evidence>
<dbReference type="Pfam" id="PF01535">
    <property type="entry name" value="PPR"/>
    <property type="match status" value="2"/>
</dbReference>
<dbReference type="InterPro" id="IPR011990">
    <property type="entry name" value="TPR-like_helical_dom_sf"/>
</dbReference>
<dbReference type="InterPro" id="IPR002885">
    <property type="entry name" value="PPR_rpt"/>
</dbReference>
<dbReference type="FunFam" id="1.25.40.10:FF:001393">
    <property type="entry name" value="Pentatricopeptide repeat-containing protein chloroplastic"/>
    <property type="match status" value="1"/>
</dbReference>
<name>A0AAV5IPU2_9ROSI</name>
<dbReference type="PROSITE" id="PS51375">
    <property type="entry name" value="PPR"/>
    <property type="match status" value="3"/>
</dbReference>
<evidence type="ECO:0000256" key="2">
    <source>
        <dbReference type="PROSITE-ProRule" id="PRU00708"/>
    </source>
</evidence>
<feature type="compositionally biased region" description="Basic and acidic residues" evidence="3">
    <location>
        <begin position="138"/>
        <end position="157"/>
    </location>
</feature>
<dbReference type="AlphaFoldDB" id="A0AAV5IPU2"/>
<evidence type="ECO:0000313" key="5">
    <source>
        <dbReference type="Proteomes" id="UP001054252"/>
    </source>
</evidence>
<organism evidence="4 5">
    <name type="scientific">Rubroshorea leprosula</name>
    <dbReference type="NCBI Taxonomy" id="152421"/>
    <lineage>
        <taxon>Eukaryota</taxon>
        <taxon>Viridiplantae</taxon>
        <taxon>Streptophyta</taxon>
        <taxon>Embryophyta</taxon>
        <taxon>Tracheophyta</taxon>
        <taxon>Spermatophyta</taxon>
        <taxon>Magnoliopsida</taxon>
        <taxon>eudicotyledons</taxon>
        <taxon>Gunneridae</taxon>
        <taxon>Pentapetalae</taxon>
        <taxon>rosids</taxon>
        <taxon>malvids</taxon>
        <taxon>Malvales</taxon>
        <taxon>Dipterocarpaceae</taxon>
        <taxon>Rubroshorea</taxon>
    </lineage>
</organism>